<dbReference type="RefSeq" id="WP_207140418.1">
    <property type="nucleotide sequence ID" value="NZ_JAEKJZ010000001.1"/>
</dbReference>
<reference evidence="2" key="1">
    <citation type="submission" date="2020-12" db="EMBL/GenBank/DDBJ databases">
        <title>Oil enriched cultivation method for isolating marine PHA-producing bacteria.</title>
        <authorList>
            <person name="Zheng W."/>
            <person name="Yu S."/>
            <person name="Huang Y."/>
        </authorList>
    </citation>
    <scope>NUCLEOTIDE SEQUENCE</scope>
    <source>
        <strain evidence="2">SY-2-12</strain>
    </source>
</reference>
<dbReference type="InterPro" id="IPR006121">
    <property type="entry name" value="HMA_dom"/>
</dbReference>
<feature type="domain" description="HMA" evidence="1">
    <location>
        <begin position="1"/>
        <end position="62"/>
    </location>
</feature>
<sequence>MKFSVPDMSCNHCKAAIDNAVKEIDGAASLEFDLENRTVAIDSTRSTEEIAAVLKEAGYDSKPV</sequence>
<evidence type="ECO:0000313" key="3">
    <source>
        <dbReference type="Proteomes" id="UP000664096"/>
    </source>
</evidence>
<dbReference type="CDD" id="cd00371">
    <property type="entry name" value="HMA"/>
    <property type="match status" value="1"/>
</dbReference>
<accession>A0A939EDQ7</accession>
<dbReference type="PROSITE" id="PS50846">
    <property type="entry name" value="HMA_2"/>
    <property type="match status" value="1"/>
</dbReference>
<name>A0A939EDQ7_9HYPH</name>
<evidence type="ECO:0000259" key="1">
    <source>
        <dbReference type="PROSITE" id="PS50846"/>
    </source>
</evidence>
<comment type="caution">
    <text evidence="2">The sequence shown here is derived from an EMBL/GenBank/DDBJ whole genome shotgun (WGS) entry which is preliminary data.</text>
</comment>
<evidence type="ECO:0000313" key="2">
    <source>
        <dbReference type="EMBL" id="MBN9670849.1"/>
    </source>
</evidence>
<dbReference type="Gene3D" id="3.30.70.100">
    <property type="match status" value="1"/>
</dbReference>
<dbReference type="InterPro" id="IPR036163">
    <property type="entry name" value="HMA_dom_sf"/>
</dbReference>
<dbReference type="SUPFAM" id="SSF55008">
    <property type="entry name" value="HMA, heavy metal-associated domain"/>
    <property type="match status" value="1"/>
</dbReference>
<dbReference type="Proteomes" id="UP000664096">
    <property type="component" value="Unassembled WGS sequence"/>
</dbReference>
<gene>
    <name evidence="2" type="ORF">JF539_10925</name>
</gene>
<protein>
    <submittedName>
        <fullName evidence="2">Heavy-metal-associated domain-containing protein</fullName>
    </submittedName>
</protein>
<organism evidence="2 3">
    <name type="scientific">Roseibium aggregatum</name>
    <dbReference type="NCBI Taxonomy" id="187304"/>
    <lineage>
        <taxon>Bacteria</taxon>
        <taxon>Pseudomonadati</taxon>
        <taxon>Pseudomonadota</taxon>
        <taxon>Alphaproteobacteria</taxon>
        <taxon>Hyphomicrobiales</taxon>
        <taxon>Stappiaceae</taxon>
        <taxon>Roseibium</taxon>
    </lineage>
</organism>
<dbReference type="Pfam" id="PF00403">
    <property type="entry name" value="HMA"/>
    <property type="match status" value="1"/>
</dbReference>
<dbReference type="GO" id="GO:0046872">
    <property type="term" value="F:metal ion binding"/>
    <property type="evidence" value="ECO:0007669"/>
    <property type="project" value="InterPro"/>
</dbReference>
<dbReference type="EMBL" id="JAEKJZ010000001">
    <property type="protein sequence ID" value="MBN9670849.1"/>
    <property type="molecule type" value="Genomic_DNA"/>
</dbReference>
<proteinExistence type="predicted"/>
<dbReference type="AlphaFoldDB" id="A0A939EDQ7"/>